<dbReference type="EMBL" id="FNED01000052">
    <property type="protein sequence ID" value="SDK38509.1"/>
    <property type="molecule type" value="Genomic_DNA"/>
</dbReference>
<reference evidence="2 4" key="2">
    <citation type="submission" date="2016-10" db="EMBL/GenBank/DDBJ databases">
        <authorList>
            <person name="de Groot N.N."/>
        </authorList>
    </citation>
    <scope>NUCLEOTIDE SEQUENCE [LARGE SCALE GENOMIC DNA]</scope>
    <source>
        <strain evidence="2 4">DSM 2895</strain>
    </source>
</reference>
<gene>
    <name evidence="1" type="ORF">AF333_20320</name>
    <name evidence="2" type="ORF">SAMN04487909_1526</name>
</gene>
<dbReference type="EMBL" id="LGUG01000004">
    <property type="protein sequence ID" value="KON97463.1"/>
    <property type="molecule type" value="Genomic_DNA"/>
</dbReference>
<dbReference type="Proteomes" id="UP000037269">
    <property type="component" value="Unassembled WGS sequence"/>
</dbReference>
<evidence type="ECO:0000313" key="3">
    <source>
        <dbReference type="Proteomes" id="UP000037269"/>
    </source>
</evidence>
<keyword evidence="3" id="KW-1185">Reference proteome</keyword>
<dbReference type="PATRIC" id="fig|47500.8.peg.4380"/>
<name>A0A0D1XU85_ANEMI</name>
<dbReference type="STRING" id="47500.AF333_20320"/>
<dbReference type="Proteomes" id="UP000182836">
    <property type="component" value="Unassembled WGS sequence"/>
</dbReference>
<dbReference type="AlphaFoldDB" id="A0A0D1XU85"/>
<evidence type="ECO:0000313" key="2">
    <source>
        <dbReference type="EMBL" id="SDK38509.1"/>
    </source>
</evidence>
<organism evidence="1 3">
    <name type="scientific">Aneurinibacillus migulanus</name>
    <name type="common">Bacillus migulanus</name>
    <dbReference type="NCBI Taxonomy" id="47500"/>
    <lineage>
        <taxon>Bacteria</taxon>
        <taxon>Bacillati</taxon>
        <taxon>Bacillota</taxon>
        <taxon>Bacilli</taxon>
        <taxon>Bacillales</taxon>
        <taxon>Paenibacillaceae</taxon>
        <taxon>Aneurinibacillus group</taxon>
        <taxon>Aneurinibacillus</taxon>
    </lineage>
</organism>
<dbReference type="GeneID" id="42307499"/>
<dbReference type="RefSeq" id="WP_043068767.1">
    <property type="nucleotide sequence ID" value="NZ_BJOA01000267.1"/>
</dbReference>
<evidence type="ECO:0000313" key="4">
    <source>
        <dbReference type="Proteomes" id="UP000182836"/>
    </source>
</evidence>
<reference evidence="1 3" key="1">
    <citation type="submission" date="2015-07" db="EMBL/GenBank/DDBJ databases">
        <title>Fjat-14205 dsm 2895.</title>
        <authorList>
            <person name="Liu B."/>
            <person name="Wang J."/>
            <person name="Zhu Y."/>
            <person name="Liu G."/>
            <person name="Chen Q."/>
            <person name="Chen Z."/>
            <person name="Lan J."/>
            <person name="Che J."/>
            <person name="Ge C."/>
            <person name="Shi H."/>
            <person name="Pan Z."/>
            <person name="Liu X."/>
        </authorList>
    </citation>
    <scope>NUCLEOTIDE SEQUENCE [LARGE SCALE GENOMIC DNA]</scope>
    <source>
        <strain evidence="1 3">DSM 2895</strain>
    </source>
</reference>
<evidence type="ECO:0000313" key="1">
    <source>
        <dbReference type="EMBL" id="KON97463.1"/>
    </source>
</evidence>
<proteinExistence type="predicted"/>
<sequence length="76" mass="8715">MQTTINPNHKYIESVCSKCPGIYWGKSAKCRIHDMHIGKISSCQQWDDKEAEQWIDNDGQLALTNFEPVLELLHVA</sequence>
<dbReference type="OrthoDB" id="9899221at2"/>
<protein>
    <submittedName>
        <fullName evidence="1">Uncharacterized protein</fullName>
    </submittedName>
</protein>
<accession>A0A0D1XU85</accession>